<dbReference type="AlphaFoldDB" id="A0A4V3DFV8"/>
<accession>A0A4V3DFV8</accession>
<keyword evidence="5 7" id="KW-0732">Signal</keyword>
<evidence type="ECO:0000313" key="9">
    <source>
        <dbReference type="EMBL" id="TDR06860.1"/>
    </source>
</evidence>
<keyword evidence="4" id="KW-0406">Ion transport</keyword>
<keyword evidence="3" id="KW-0813">Transport</keyword>
<evidence type="ECO:0000256" key="4">
    <source>
        <dbReference type="ARBA" id="ARBA00022496"/>
    </source>
</evidence>
<evidence type="ECO:0000256" key="7">
    <source>
        <dbReference type="SAM" id="SignalP"/>
    </source>
</evidence>
<evidence type="ECO:0000256" key="6">
    <source>
        <dbReference type="SAM" id="Coils"/>
    </source>
</evidence>
<sequence length="304" mass="33865">MSLNLPRLMLLTLSLFASSTSLADITIHDSEGEKTFSKVPERVVVLNWDLIEQVLELDVTPLGGPNIEGYNTWVAQPHASEQVADIGTRAEPNLEKVAALKPDVIIAASPQKDLLDSFSEIAPVVLLENYQGDYDAGEQAIANFRTLAKLFKKEALAEAKLEQLHSDLASLKQQLEQSFGQELPSVLPARFGSETTVFLYTENSSSDWVLKQLGLKNALPLSPTLWGTKQMRIDQLKDLTDAYFLYILPFNEEAKLKKSFLWQAMPFVRAKHYNSVAPVWSFGGAMSLRYTAEAYTKSLLEIAQ</sequence>
<evidence type="ECO:0000256" key="3">
    <source>
        <dbReference type="ARBA" id="ARBA00022448"/>
    </source>
</evidence>
<comment type="subcellular location">
    <subcellularLocation>
        <location evidence="1">Cell envelope</location>
    </subcellularLocation>
</comment>
<keyword evidence="10" id="KW-1185">Reference proteome</keyword>
<organism evidence="9 10">
    <name type="scientific">Marinomonas communis</name>
    <dbReference type="NCBI Taxonomy" id="28254"/>
    <lineage>
        <taxon>Bacteria</taxon>
        <taxon>Pseudomonadati</taxon>
        <taxon>Pseudomonadota</taxon>
        <taxon>Gammaproteobacteria</taxon>
        <taxon>Oceanospirillales</taxon>
        <taxon>Oceanospirillaceae</taxon>
        <taxon>Marinomonas</taxon>
    </lineage>
</organism>
<evidence type="ECO:0000256" key="5">
    <source>
        <dbReference type="ARBA" id="ARBA00022729"/>
    </source>
</evidence>
<keyword evidence="6" id="KW-0175">Coiled coil</keyword>
<dbReference type="OrthoDB" id="6160519at2"/>
<dbReference type="PROSITE" id="PS50983">
    <property type="entry name" value="FE_B12_PBP"/>
    <property type="match status" value="1"/>
</dbReference>
<feature type="signal peptide" evidence="7">
    <location>
        <begin position="1"/>
        <end position="23"/>
    </location>
</feature>
<dbReference type="InterPro" id="IPR051313">
    <property type="entry name" value="Bact_iron-sidero_bind"/>
</dbReference>
<dbReference type="GO" id="GO:1901678">
    <property type="term" value="P:iron coordination entity transport"/>
    <property type="evidence" value="ECO:0007669"/>
    <property type="project" value="UniProtKB-ARBA"/>
</dbReference>
<evidence type="ECO:0000256" key="1">
    <source>
        <dbReference type="ARBA" id="ARBA00004196"/>
    </source>
</evidence>
<feature type="coiled-coil region" evidence="6">
    <location>
        <begin position="154"/>
        <end position="181"/>
    </location>
</feature>
<evidence type="ECO:0000313" key="10">
    <source>
        <dbReference type="Proteomes" id="UP000295729"/>
    </source>
</evidence>
<keyword evidence="4" id="KW-0408">Iron</keyword>
<evidence type="ECO:0000256" key="2">
    <source>
        <dbReference type="ARBA" id="ARBA00008814"/>
    </source>
</evidence>
<reference evidence="9 10" key="1">
    <citation type="submission" date="2019-03" db="EMBL/GenBank/DDBJ databases">
        <title>Genomic Encyclopedia of Type Strains, Phase IV (KMG-IV): sequencing the most valuable type-strain genomes for metagenomic binning, comparative biology and taxonomic classification.</title>
        <authorList>
            <person name="Goeker M."/>
        </authorList>
    </citation>
    <scope>NUCLEOTIDE SEQUENCE [LARGE SCALE GENOMIC DNA]</scope>
    <source>
        <strain evidence="9 10">DSM 5604</strain>
    </source>
</reference>
<dbReference type="Proteomes" id="UP000295729">
    <property type="component" value="Unassembled WGS sequence"/>
</dbReference>
<dbReference type="PANTHER" id="PTHR30532:SF1">
    <property type="entry name" value="IRON(3+)-HYDROXAMATE-BINDING PROTEIN FHUD"/>
    <property type="match status" value="1"/>
</dbReference>
<dbReference type="RefSeq" id="WP_133564270.1">
    <property type="nucleotide sequence ID" value="NZ_SNZA01000005.1"/>
</dbReference>
<protein>
    <submittedName>
        <fullName evidence="9">Iron complex transport system substrate-binding protein</fullName>
    </submittedName>
</protein>
<comment type="similarity">
    <text evidence="2">Belongs to the bacterial solute-binding protein 8 family.</text>
</comment>
<evidence type="ECO:0000259" key="8">
    <source>
        <dbReference type="PROSITE" id="PS50983"/>
    </source>
</evidence>
<proteinExistence type="inferred from homology"/>
<comment type="caution">
    <text evidence="9">The sequence shown here is derived from an EMBL/GenBank/DDBJ whole genome shotgun (WGS) entry which is preliminary data.</text>
</comment>
<dbReference type="EMBL" id="SNZA01000005">
    <property type="protein sequence ID" value="TDR06860.1"/>
    <property type="molecule type" value="Genomic_DNA"/>
</dbReference>
<name>A0A4V3DFV8_9GAMM</name>
<dbReference type="Pfam" id="PF01497">
    <property type="entry name" value="Peripla_BP_2"/>
    <property type="match status" value="1"/>
</dbReference>
<keyword evidence="4" id="KW-0410">Iron transport</keyword>
<dbReference type="PRINTS" id="PR01715">
    <property type="entry name" value="FERRIBNDNGPP"/>
</dbReference>
<dbReference type="InterPro" id="IPR002491">
    <property type="entry name" value="ABC_transptr_periplasmic_BD"/>
</dbReference>
<gene>
    <name evidence="9" type="ORF">C8D85_3047</name>
</gene>
<dbReference type="CDD" id="cd01146">
    <property type="entry name" value="FhuD"/>
    <property type="match status" value="1"/>
</dbReference>
<dbReference type="SUPFAM" id="SSF53807">
    <property type="entry name" value="Helical backbone' metal receptor"/>
    <property type="match status" value="1"/>
</dbReference>
<dbReference type="Gene3D" id="3.40.50.1980">
    <property type="entry name" value="Nitrogenase molybdenum iron protein domain"/>
    <property type="match status" value="2"/>
</dbReference>
<feature type="chain" id="PRO_5021007455" evidence="7">
    <location>
        <begin position="24"/>
        <end position="304"/>
    </location>
</feature>
<feature type="domain" description="Fe/B12 periplasmic-binding" evidence="8">
    <location>
        <begin position="42"/>
        <end position="304"/>
    </location>
</feature>
<dbReference type="GO" id="GO:0030288">
    <property type="term" value="C:outer membrane-bounded periplasmic space"/>
    <property type="evidence" value="ECO:0007669"/>
    <property type="project" value="TreeGrafter"/>
</dbReference>
<dbReference type="PANTHER" id="PTHR30532">
    <property type="entry name" value="IRON III DICITRATE-BINDING PERIPLASMIC PROTEIN"/>
    <property type="match status" value="1"/>
</dbReference>